<evidence type="ECO:0000313" key="2">
    <source>
        <dbReference type="EMBL" id="KTD66108.1"/>
    </source>
</evidence>
<dbReference type="InterPro" id="IPR029057">
    <property type="entry name" value="PRTase-like"/>
</dbReference>
<gene>
    <name evidence="2" type="primary">comF</name>
    <name evidence="2" type="ORF">Lspi_0171</name>
</gene>
<evidence type="ECO:0000313" key="3">
    <source>
        <dbReference type="Proteomes" id="UP000054877"/>
    </source>
</evidence>
<dbReference type="Gene3D" id="3.40.50.2020">
    <property type="match status" value="1"/>
</dbReference>
<dbReference type="AlphaFoldDB" id="A0A0W0ZAG0"/>
<dbReference type="InterPro" id="IPR000836">
    <property type="entry name" value="PRTase_dom"/>
</dbReference>
<dbReference type="RefSeq" id="WP_238583595.1">
    <property type="nucleotide sequence ID" value="NZ_LNYX01000002.1"/>
</dbReference>
<dbReference type="STRING" id="452.Lspi_0171"/>
<comment type="similarity">
    <text evidence="1">Belongs to the ComF/GntX family.</text>
</comment>
<dbReference type="EMBL" id="LNYX01000002">
    <property type="protein sequence ID" value="KTD66108.1"/>
    <property type="molecule type" value="Genomic_DNA"/>
</dbReference>
<reference evidence="2 3" key="1">
    <citation type="submission" date="2015-11" db="EMBL/GenBank/DDBJ databases">
        <title>Genomic analysis of 38 Legionella species identifies large and diverse effector repertoires.</title>
        <authorList>
            <person name="Burstein D."/>
            <person name="Amaro F."/>
            <person name="Zusman T."/>
            <person name="Lifshitz Z."/>
            <person name="Cohen O."/>
            <person name="Gilbert J.A."/>
            <person name="Pupko T."/>
            <person name="Shuman H.A."/>
            <person name="Segal G."/>
        </authorList>
    </citation>
    <scope>NUCLEOTIDE SEQUENCE [LARGE SCALE GENOMIC DNA]</scope>
    <source>
        <strain evidence="2 3">Mt.St.Helens-9</strain>
    </source>
</reference>
<dbReference type="CDD" id="cd06223">
    <property type="entry name" value="PRTases_typeI"/>
    <property type="match status" value="1"/>
</dbReference>
<accession>A0A0W0ZAG0</accession>
<sequence length="238" mass="27178">MRQKIASITQRFRIPAVCLLCGSYHRGCYAVCRTCEGLLTRIDHPCRYCGLPLIDESFAVCGHCVKQRPAFDKVLTAYRFEGALRTLLHDYKYGQTLAIRTFLAKLMLDALPRQPYKPDCLIPVPLHLKRLRQRGFNQAVELAKLLAGQLNIPCYRTLCRKTINTPAQVGLSSQQRRKNLRHSFTIGPHNFQHVTLVDDLLTTGSTASELARQFKKQGVRRVDVWCCARTAERSCYPR</sequence>
<dbReference type="InterPro" id="IPR051910">
    <property type="entry name" value="ComF/GntX_DNA_util-trans"/>
</dbReference>
<proteinExistence type="inferred from homology"/>
<dbReference type="Proteomes" id="UP000054877">
    <property type="component" value="Unassembled WGS sequence"/>
</dbReference>
<dbReference type="PATRIC" id="fig|452.5.peg.185"/>
<comment type="caution">
    <text evidence="2">The sequence shown here is derived from an EMBL/GenBank/DDBJ whole genome shotgun (WGS) entry which is preliminary data.</text>
</comment>
<keyword evidence="3" id="KW-1185">Reference proteome</keyword>
<dbReference type="PANTHER" id="PTHR47505">
    <property type="entry name" value="DNA UTILIZATION PROTEIN YHGH"/>
    <property type="match status" value="1"/>
</dbReference>
<name>A0A0W0ZAG0_LEGSP</name>
<protein>
    <submittedName>
        <fullName evidence="2">Competence protein ComF</fullName>
    </submittedName>
</protein>
<organism evidence="2 3">
    <name type="scientific">Legionella spiritensis</name>
    <dbReference type="NCBI Taxonomy" id="452"/>
    <lineage>
        <taxon>Bacteria</taxon>
        <taxon>Pseudomonadati</taxon>
        <taxon>Pseudomonadota</taxon>
        <taxon>Gammaproteobacteria</taxon>
        <taxon>Legionellales</taxon>
        <taxon>Legionellaceae</taxon>
        <taxon>Legionella</taxon>
    </lineage>
</organism>
<dbReference type="SUPFAM" id="SSF53271">
    <property type="entry name" value="PRTase-like"/>
    <property type="match status" value="1"/>
</dbReference>
<dbReference type="PANTHER" id="PTHR47505:SF1">
    <property type="entry name" value="DNA UTILIZATION PROTEIN YHGH"/>
    <property type="match status" value="1"/>
</dbReference>
<evidence type="ECO:0000256" key="1">
    <source>
        <dbReference type="ARBA" id="ARBA00008007"/>
    </source>
</evidence>